<keyword evidence="2" id="KW-1185">Reference proteome</keyword>
<organism evidence="1 2">
    <name type="scientific">Flexivirga oryzae</name>
    <dbReference type="NCBI Taxonomy" id="1794944"/>
    <lineage>
        <taxon>Bacteria</taxon>
        <taxon>Bacillati</taxon>
        <taxon>Actinomycetota</taxon>
        <taxon>Actinomycetes</taxon>
        <taxon>Micrococcales</taxon>
        <taxon>Dermacoccaceae</taxon>
        <taxon>Flexivirga</taxon>
    </lineage>
</organism>
<comment type="caution">
    <text evidence="1">The sequence shown here is derived from an EMBL/GenBank/DDBJ whole genome shotgun (WGS) entry which is preliminary data.</text>
</comment>
<reference evidence="1 2" key="1">
    <citation type="submission" date="2020-08" db="EMBL/GenBank/DDBJ databases">
        <title>Sequencing the genomes of 1000 actinobacteria strains.</title>
        <authorList>
            <person name="Klenk H.-P."/>
        </authorList>
    </citation>
    <scope>NUCLEOTIDE SEQUENCE [LARGE SCALE GENOMIC DNA]</scope>
    <source>
        <strain evidence="1 2">DSM 105369</strain>
    </source>
</reference>
<protein>
    <submittedName>
        <fullName evidence="1">Uncharacterized protein</fullName>
    </submittedName>
</protein>
<accession>A0A839ND65</accession>
<evidence type="ECO:0000313" key="2">
    <source>
        <dbReference type="Proteomes" id="UP000559182"/>
    </source>
</evidence>
<gene>
    <name evidence="1" type="ORF">FHU39_002615</name>
</gene>
<name>A0A839ND65_9MICO</name>
<dbReference type="EMBL" id="JACHVQ010000001">
    <property type="protein sequence ID" value="MBB2892631.1"/>
    <property type="molecule type" value="Genomic_DNA"/>
</dbReference>
<proteinExistence type="predicted"/>
<sequence>MVVDSGYIRLSNDVRWRPSRDSSAYVDYFKQIAKITGSQRVDGRPAVKVLKKGRVELGTWWTPVAVFKVPHSAGTVHVRRSTTFVAPVDYVQGHVSGYPKHAKITVVW</sequence>
<evidence type="ECO:0000313" key="1">
    <source>
        <dbReference type="EMBL" id="MBB2892631.1"/>
    </source>
</evidence>
<dbReference type="Proteomes" id="UP000559182">
    <property type="component" value="Unassembled WGS sequence"/>
</dbReference>
<dbReference type="AlphaFoldDB" id="A0A839ND65"/>